<accession>A0A4S4KQH3</accession>
<dbReference type="Gene3D" id="3.60.130.10">
    <property type="entry name" value="Clavaminate synthase-like"/>
    <property type="match status" value="1"/>
</dbReference>
<reference evidence="11 12" key="1">
    <citation type="submission" date="2019-02" db="EMBL/GenBank/DDBJ databases">
        <title>Genome sequencing of the rare red list fungi Phlebia centrifuga.</title>
        <authorList>
            <person name="Buettner E."/>
            <person name="Kellner H."/>
        </authorList>
    </citation>
    <scope>NUCLEOTIDE SEQUENCE [LARGE SCALE GENOMIC DNA]</scope>
    <source>
        <strain evidence="11 12">DSM 108282</strain>
    </source>
</reference>
<dbReference type="FunFam" id="3.60.130.10:FF:000001">
    <property type="entry name" value="Trimethyllysine dioxygenase, mitochondrial"/>
    <property type="match status" value="1"/>
</dbReference>
<dbReference type="Proteomes" id="UP000309038">
    <property type="component" value="Unassembled WGS sequence"/>
</dbReference>
<protein>
    <recommendedName>
        <fullName evidence="10">TauD/TfdA-like domain-containing protein</fullName>
    </recommendedName>
</protein>
<gene>
    <name evidence="11" type="ORF">EW026_g2408</name>
</gene>
<comment type="similarity">
    <text evidence="4">Belongs to the gamma-BBH/TMLD family.</text>
</comment>
<keyword evidence="5" id="KW-0479">Metal-binding</keyword>
<dbReference type="GO" id="GO:0005739">
    <property type="term" value="C:mitochondrion"/>
    <property type="evidence" value="ECO:0007669"/>
    <property type="project" value="TreeGrafter"/>
</dbReference>
<evidence type="ECO:0000259" key="10">
    <source>
        <dbReference type="Pfam" id="PF02668"/>
    </source>
</evidence>
<comment type="caution">
    <text evidence="11">The sequence shown here is derived from an EMBL/GenBank/DDBJ whole genome shotgun (WGS) entry which is preliminary data.</text>
</comment>
<dbReference type="GO" id="GO:0050353">
    <property type="term" value="F:trimethyllysine dioxygenase activity"/>
    <property type="evidence" value="ECO:0007669"/>
    <property type="project" value="InterPro"/>
</dbReference>
<proteinExistence type="inferred from homology"/>
<evidence type="ECO:0000256" key="8">
    <source>
        <dbReference type="ARBA" id="ARBA00023002"/>
    </source>
</evidence>
<evidence type="ECO:0000313" key="12">
    <source>
        <dbReference type="Proteomes" id="UP000309038"/>
    </source>
</evidence>
<dbReference type="EMBL" id="SGPJ01000060">
    <property type="protein sequence ID" value="THH00098.1"/>
    <property type="molecule type" value="Genomic_DNA"/>
</dbReference>
<dbReference type="InterPro" id="IPR012776">
    <property type="entry name" value="Trimethyllysine_dOase"/>
</dbReference>
<keyword evidence="12" id="KW-1185">Reference proteome</keyword>
<dbReference type="GO" id="GO:0045329">
    <property type="term" value="P:carnitine biosynthetic process"/>
    <property type="evidence" value="ECO:0007669"/>
    <property type="project" value="UniProtKB-UniPathway"/>
</dbReference>
<evidence type="ECO:0000313" key="11">
    <source>
        <dbReference type="EMBL" id="THH00098.1"/>
    </source>
</evidence>
<evidence type="ECO:0000256" key="5">
    <source>
        <dbReference type="ARBA" id="ARBA00022723"/>
    </source>
</evidence>
<sequence length="407" mass="45862">MSERSLLASIQKNGPDFTTYGCEITVAVLNASIPSRSNVYTIPLMYVNVAIDISVRTYRDPQIPPDLKPTKVESKPDGLEVLWPTSLPHTSFYPWSWLRQHSYDPPLRQHEKSSEKILWGSKIQQSPPTVSYEEVMASDDKGLFKWLSNVDKFGFSFVSGVPVTLEATEELSMRIGLIRETHYGKLWDFTADLAKGDTAYTTLALGAHTDNTYFTDPCGLQLFHLLSHTEGSGGSTLLVDGFYVASILKELHPTVYDTLSRIGVPAHAAGEPGSIYTPTPRNAYPVLRHHQDELAQIRWNNDDRSVMDHLSASEVEEWYQAVRLWHKFLTSADSEYWVQLSPVVDNHRVLHGRSAFTGKRRMCGAYIGVDEYRSKFTVLSEKFASRPASPETSDASVRETGVWNHYL</sequence>
<keyword evidence="7" id="KW-0223">Dioxygenase</keyword>
<comment type="pathway">
    <text evidence="3">Amine and polyamine biosynthesis; carnitine biosynthesis.</text>
</comment>
<evidence type="ECO:0000256" key="6">
    <source>
        <dbReference type="ARBA" id="ARBA00022873"/>
    </source>
</evidence>
<dbReference type="UniPathway" id="UPA00118"/>
<dbReference type="NCBIfam" id="TIGR02410">
    <property type="entry name" value="carnitine_TMLD"/>
    <property type="match status" value="1"/>
</dbReference>
<feature type="domain" description="TauD/TfdA-like" evidence="10">
    <location>
        <begin position="125"/>
        <end position="366"/>
    </location>
</feature>
<keyword evidence="8" id="KW-0560">Oxidoreductase</keyword>
<dbReference type="CDD" id="cd00250">
    <property type="entry name" value="CAS_like"/>
    <property type="match status" value="1"/>
</dbReference>
<evidence type="ECO:0000256" key="1">
    <source>
        <dbReference type="ARBA" id="ARBA00001954"/>
    </source>
</evidence>
<keyword evidence="6" id="KW-0124">Carnitine biosynthesis</keyword>
<evidence type="ECO:0000256" key="3">
    <source>
        <dbReference type="ARBA" id="ARBA00005022"/>
    </source>
</evidence>
<evidence type="ECO:0000256" key="9">
    <source>
        <dbReference type="ARBA" id="ARBA00023004"/>
    </source>
</evidence>
<comment type="cofactor">
    <cofactor evidence="2">
        <name>L-ascorbate</name>
        <dbReference type="ChEBI" id="CHEBI:38290"/>
    </cofactor>
</comment>
<name>A0A4S4KQH3_9APHY</name>
<evidence type="ECO:0000256" key="2">
    <source>
        <dbReference type="ARBA" id="ARBA00001961"/>
    </source>
</evidence>
<comment type="cofactor">
    <cofactor evidence="1">
        <name>Fe(2+)</name>
        <dbReference type="ChEBI" id="CHEBI:29033"/>
    </cofactor>
</comment>
<dbReference type="PANTHER" id="PTHR10696">
    <property type="entry name" value="GAMMA-BUTYROBETAINE HYDROXYLASE-RELATED"/>
    <property type="match status" value="1"/>
</dbReference>
<dbReference type="Pfam" id="PF02668">
    <property type="entry name" value="TauD"/>
    <property type="match status" value="1"/>
</dbReference>
<dbReference type="InterPro" id="IPR042098">
    <property type="entry name" value="TauD-like_sf"/>
</dbReference>
<dbReference type="Gene3D" id="3.30.2020.30">
    <property type="match status" value="1"/>
</dbReference>
<dbReference type="PANTHER" id="PTHR10696:SF51">
    <property type="entry name" value="TRIMETHYLLYSINE DIOXYGENASE, MITOCHONDRIAL"/>
    <property type="match status" value="1"/>
</dbReference>
<dbReference type="SUPFAM" id="SSF51197">
    <property type="entry name" value="Clavaminate synthase-like"/>
    <property type="match status" value="1"/>
</dbReference>
<organism evidence="11 12">
    <name type="scientific">Hermanssonia centrifuga</name>
    <dbReference type="NCBI Taxonomy" id="98765"/>
    <lineage>
        <taxon>Eukaryota</taxon>
        <taxon>Fungi</taxon>
        <taxon>Dikarya</taxon>
        <taxon>Basidiomycota</taxon>
        <taxon>Agaricomycotina</taxon>
        <taxon>Agaricomycetes</taxon>
        <taxon>Polyporales</taxon>
        <taxon>Meruliaceae</taxon>
        <taxon>Hermanssonia</taxon>
    </lineage>
</organism>
<dbReference type="InterPro" id="IPR003819">
    <property type="entry name" value="TauD/TfdA-like"/>
</dbReference>
<evidence type="ECO:0000256" key="4">
    <source>
        <dbReference type="ARBA" id="ARBA00008654"/>
    </source>
</evidence>
<dbReference type="AlphaFoldDB" id="A0A4S4KQH3"/>
<dbReference type="GO" id="GO:0005506">
    <property type="term" value="F:iron ion binding"/>
    <property type="evidence" value="ECO:0007669"/>
    <property type="project" value="InterPro"/>
</dbReference>
<keyword evidence="9" id="KW-0408">Iron</keyword>
<dbReference type="InterPro" id="IPR050411">
    <property type="entry name" value="AlphaKG_dependent_hydroxylases"/>
</dbReference>
<dbReference type="InterPro" id="IPR038492">
    <property type="entry name" value="GBBH-like_N_sf"/>
</dbReference>
<evidence type="ECO:0000256" key="7">
    <source>
        <dbReference type="ARBA" id="ARBA00022964"/>
    </source>
</evidence>